<protein>
    <submittedName>
        <fullName evidence="2">Uncharacterized protein</fullName>
    </submittedName>
</protein>
<comment type="caution">
    <text evidence="2">The sequence shown here is derived from an EMBL/GenBank/DDBJ whole genome shotgun (WGS) entry which is preliminary data.</text>
</comment>
<proteinExistence type="predicted"/>
<dbReference type="GO" id="GO:0000470">
    <property type="term" value="P:maturation of LSU-rRNA"/>
    <property type="evidence" value="ECO:0007669"/>
    <property type="project" value="TreeGrafter"/>
</dbReference>
<evidence type="ECO:0000256" key="1">
    <source>
        <dbReference type="SAM" id="MobiDB-lite"/>
    </source>
</evidence>
<keyword evidence="3" id="KW-1185">Reference proteome</keyword>
<evidence type="ECO:0000313" key="2">
    <source>
        <dbReference type="EMBL" id="CAI2360883.1"/>
    </source>
</evidence>
<dbReference type="Pfam" id="PF04031">
    <property type="entry name" value="Las1"/>
    <property type="match status" value="1"/>
</dbReference>
<dbReference type="GO" id="GO:0030687">
    <property type="term" value="C:preribosome, large subunit precursor"/>
    <property type="evidence" value="ECO:0007669"/>
    <property type="project" value="TreeGrafter"/>
</dbReference>
<gene>
    <name evidence="2" type="ORF">ECRASSUSDP1_LOCUS2190</name>
</gene>
<dbReference type="PANTHER" id="PTHR15002:SF0">
    <property type="entry name" value="RIBOSOMAL BIOGENESIS PROTEIN LAS1L"/>
    <property type="match status" value="1"/>
</dbReference>
<evidence type="ECO:0000313" key="3">
    <source>
        <dbReference type="Proteomes" id="UP001295684"/>
    </source>
</evidence>
<sequence>MEVLKPSNYPWRNEAEFQYLRFLFPEKIWRQKHPNFQELLPNLGKIEEACRLLKLWSKRTNNSMLKATYLIAKKIYQFLSHDISKGNDSLKDSLSVGVIRVVNIITDSFQKNYQGNKLSMVEIARSIKFPQEAVKIRNTISHSQFVPPLRQMVETYRGMYRWIYNEFWNSIFINVADDNDTLSTLFKTIGTLKMPNGDEFDQKFKEYKENHSNDPYNPDIFHPFMLRESGLGRLNLYLSEENIQAICESLIFKSLGNVEIEYKEKENFKNIILEFEKDPSLIPNTLNQLVICRFPFIKEVEAIIIFLRHTAQDSLVNTILFKTLLSYLMTLIYEEERIYKKELRKGLFKHKNFILQLKLTFFMVAWVEDRILKIDDESPVIMRELARLRKFRSFSFFSAFLLKRFTEKSKIINKLELITIDSSGAEIPAETGTGHEIVLASTKKRSNKRKPTKRTEDLNISQDELTCEKEKTLDSIINRRKRDIKAMHKDLLREEELYSDREELLKLSQVKVKVEVNEPDHNVSLLPNVEVGPSSQKDDDESSPRKDDNAASSQSEQENEIADDDSQFDESDFYASLEEREFQVFDIDVALKLLSAA</sequence>
<feature type="region of interest" description="Disordered" evidence="1">
    <location>
        <begin position="518"/>
        <end position="572"/>
    </location>
</feature>
<dbReference type="GO" id="GO:0090730">
    <property type="term" value="C:Las1 complex"/>
    <property type="evidence" value="ECO:0007669"/>
    <property type="project" value="InterPro"/>
</dbReference>
<dbReference type="GO" id="GO:0004519">
    <property type="term" value="F:endonuclease activity"/>
    <property type="evidence" value="ECO:0007669"/>
    <property type="project" value="InterPro"/>
</dbReference>
<accession>A0AAD1X2Q8</accession>
<dbReference type="PANTHER" id="PTHR15002">
    <property type="entry name" value="RIBOSOMAL BIOGENESIS PROTEIN LAS1L"/>
    <property type="match status" value="1"/>
</dbReference>
<dbReference type="GO" id="GO:0000460">
    <property type="term" value="P:maturation of 5.8S rRNA"/>
    <property type="evidence" value="ECO:0007669"/>
    <property type="project" value="TreeGrafter"/>
</dbReference>
<dbReference type="EMBL" id="CAMPGE010002077">
    <property type="protein sequence ID" value="CAI2360883.1"/>
    <property type="molecule type" value="Genomic_DNA"/>
</dbReference>
<dbReference type="InterPro" id="IPR007174">
    <property type="entry name" value="Las1"/>
</dbReference>
<organism evidence="2 3">
    <name type="scientific">Euplotes crassus</name>
    <dbReference type="NCBI Taxonomy" id="5936"/>
    <lineage>
        <taxon>Eukaryota</taxon>
        <taxon>Sar</taxon>
        <taxon>Alveolata</taxon>
        <taxon>Ciliophora</taxon>
        <taxon>Intramacronucleata</taxon>
        <taxon>Spirotrichea</taxon>
        <taxon>Hypotrichia</taxon>
        <taxon>Euplotida</taxon>
        <taxon>Euplotidae</taxon>
        <taxon>Moneuplotes</taxon>
    </lineage>
</organism>
<name>A0AAD1X2Q8_EUPCR</name>
<dbReference type="Proteomes" id="UP001295684">
    <property type="component" value="Unassembled WGS sequence"/>
</dbReference>
<reference evidence="2" key="1">
    <citation type="submission" date="2023-07" db="EMBL/GenBank/DDBJ databases">
        <authorList>
            <consortium name="AG Swart"/>
            <person name="Singh M."/>
            <person name="Singh A."/>
            <person name="Seah K."/>
            <person name="Emmerich C."/>
        </authorList>
    </citation>
    <scope>NUCLEOTIDE SEQUENCE</scope>
    <source>
        <strain evidence="2">DP1</strain>
    </source>
</reference>
<feature type="compositionally biased region" description="Acidic residues" evidence="1">
    <location>
        <begin position="557"/>
        <end position="572"/>
    </location>
</feature>
<dbReference type="AlphaFoldDB" id="A0AAD1X2Q8"/>